<feature type="transmembrane region" description="Helical" evidence="8">
    <location>
        <begin position="306"/>
        <end position="324"/>
    </location>
</feature>
<comment type="similarity">
    <text evidence="3">Belongs to the major facilitator superfamily. TCR/Tet family.</text>
</comment>
<dbReference type="InterPro" id="IPR020846">
    <property type="entry name" value="MFS_dom"/>
</dbReference>
<dbReference type="EMBL" id="WBVO01000001">
    <property type="protein sequence ID" value="KAB2814186.1"/>
    <property type="molecule type" value="Genomic_DNA"/>
</dbReference>
<dbReference type="PROSITE" id="PS50850">
    <property type="entry name" value="MFS"/>
    <property type="match status" value="1"/>
</dbReference>
<evidence type="ECO:0000256" key="3">
    <source>
        <dbReference type="ARBA" id="ARBA00007520"/>
    </source>
</evidence>
<dbReference type="InterPro" id="IPR011701">
    <property type="entry name" value="MFS"/>
</dbReference>
<comment type="subcellular location">
    <subcellularLocation>
        <location evidence="2">Membrane</location>
        <topology evidence="2">Multi-pass membrane protein</topology>
    </subcellularLocation>
</comment>
<feature type="transmembrane region" description="Helical" evidence="8">
    <location>
        <begin position="7"/>
        <end position="29"/>
    </location>
</feature>
<dbReference type="Pfam" id="PF07690">
    <property type="entry name" value="MFS_1"/>
    <property type="match status" value="1"/>
</dbReference>
<feature type="transmembrane region" description="Helical" evidence="8">
    <location>
        <begin position="180"/>
        <end position="201"/>
    </location>
</feature>
<evidence type="ECO:0000256" key="1">
    <source>
        <dbReference type="ARBA" id="ARBA00003279"/>
    </source>
</evidence>
<name>A0A6N6RIG5_9FLAO</name>
<evidence type="ECO:0000259" key="9">
    <source>
        <dbReference type="PROSITE" id="PS50850"/>
    </source>
</evidence>
<dbReference type="CDD" id="cd17330">
    <property type="entry name" value="MFS_SLC46_TetA_like"/>
    <property type="match status" value="1"/>
</dbReference>
<sequence>MSAQQRALLPILFIGFITSFSMSTILPFLIYVVEDFRGSEFVWGDIGVVFGILGATYALFEMIGAPLLGAWSDKIGRKKVLIISHTGSFISWGIFALAFFVNPETNTVLGLSLPLFVIFCARVLDGITGGNIAVANSYLSDITPDDKTSDSFGQMAAAGGLGFIIGPALSGFLGETSLGYLLPVLVAMGISGIGLIFLFFMKDAESVRKDLNLSLEDCHGYVEEQKSTKTTFTEALKIKYIPLLLLLYFLVYLAFNFFYTAFPVHAEGGLEWSVSQVGVYFATLSSLMFVIQLFVLPRVSKRVKPVTLIVGGLLILSLYFYLALSENTAILYLGLVFFALGNGTMWPSFLGFMSKVAGPKRQGTIQGYGSSAGAFASVVGLLLGGILYDTIGVYTFLFTAIGLGVVALISLYLKNAPQNSISKES</sequence>
<feature type="transmembrane region" description="Helical" evidence="8">
    <location>
        <begin position="80"/>
        <end position="101"/>
    </location>
</feature>
<feature type="transmembrane region" description="Helical" evidence="8">
    <location>
        <begin position="393"/>
        <end position="413"/>
    </location>
</feature>
<keyword evidence="6 8" id="KW-1133">Transmembrane helix</keyword>
<dbReference type="PROSITE" id="PS00216">
    <property type="entry name" value="SUGAR_TRANSPORT_1"/>
    <property type="match status" value="1"/>
</dbReference>
<dbReference type="InterPro" id="IPR001958">
    <property type="entry name" value="Tet-R_TetA/multi-R_MdtG-like"/>
</dbReference>
<dbReference type="InterPro" id="IPR036259">
    <property type="entry name" value="MFS_trans_sf"/>
</dbReference>
<protein>
    <submittedName>
        <fullName evidence="10">MFS transporter</fullName>
    </submittedName>
</protein>
<feature type="transmembrane region" description="Helical" evidence="8">
    <location>
        <begin position="365"/>
        <end position="387"/>
    </location>
</feature>
<dbReference type="Gene3D" id="1.20.1250.20">
    <property type="entry name" value="MFS general substrate transporter like domains"/>
    <property type="match status" value="1"/>
</dbReference>
<reference evidence="10 11" key="1">
    <citation type="submission" date="2019-09" db="EMBL/GenBank/DDBJ databases">
        <title>Genomes of family Cryomorphaceae.</title>
        <authorList>
            <person name="Bowman J.P."/>
        </authorList>
    </citation>
    <scope>NUCLEOTIDE SEQUENCE [LARGE SCALE GENOMIC DNA]</scope>
    <source>
        <strain evidence="10 11">LMG 25704</strain>
    </source>
</reference>
<organism evidence="10 11">
    <name type="scientific">Phaeocystidibacter luteus</name>
    <dbReference type="NCBI Taxonomy" id="911197"/>
    <lineage>
        <taxon>Bacteria</taxon>
        <taxon>Pseudomonadati</taxon>
        <taxon>Bacteroidota</taxon>
        <taxon>Flavobacteriia</taxon>
        <taxon>Flavobacteriales</taxon>
        <taxon>Phaeocystidibacteraceae</taxon>
        <taxon>Phaeocystidibacter</taxon>
    </lineage>
</organism>
<dbReference type="OrthoDB" id="9793283at2"/>
<feature type="transmembrane region" description="Helical" evidence="8">
    <location>
        <begin position="41"/>
        <end position="60"/>
    </location>
</feature>
<evidence type="ECO:0000256" key="8">
    <source>
        <dbReference type="SAM" id="Phobius"/>
    </source>
</evidence>
<comment type="function">
    <text evidence="1">Resistance to tetracycline by an active tetracycline efflux. This is an energy-dependent process that decreases the accumulation of the antibiotic in whole cells. This protein functions as a metal-tetracycline/H(+) antiporter.</text>
</comment>
<evidence type="ECO:0000256" key="4">
    <source>
        <dbReference type="ARBA" id="ARBA00022448"/>
    </source>
</evidence>
<evidence type="ECO:0000256" key="7">
    <source>
        <dbReference type="ARBA" id="ARBA00023136"/>
    </source>
</evidence>
<comment type="caution">
    <text evidence="10">The sequence shown here is derived from an EMBL/GenBank/DDBJ whole genome shotgun (WGS) entry which is preliminary data.</text>
</comment>
<feature type="transmembrane region" description="Helical" evidence="8">
    <location>
        <begin position="113"/>
        <end position="134"/>
    </location>
</feature>
<feature type="domain" description="Major facilitator superfamily (MFS) profile" evidence="9">
    <location>
        <begin position="7"/>
        <end position="418"/>
    </location>
</feature>
<proteinExistence type="inferred from homology"/>
<keyword evidence="5 8" id="KW-0812">Transmembrane</keyword>
<evidence type="ECO:0000313" key="10">
    <source>
        <dbReference type="EMBL" id="KAB2814186.1"/>
    </source>
</evidence>
<dbReference type="PANTHER" id="PTHR23504">
    <property type="entry name" value="MAJOR FACILITATOR SUPERFAMILY DOMAIN-CONTAINING PROTEIN 10"/>
    <property type="match status" value="1"/>
</dbReference>
<feature type="transmembrane region" description="Helical" evidence="8">
    <location>
        <begin position="155"/>
        <end position="174"/>
    </location>
</feature>
<keyword evidence="11" id="KW-1185">Reference proteome</keyword>
<dbReference type="GO" id="GO:0022857">
    <property type="term" value="F:transmembrane transporter activity"/>
    <property type="evidence" value="ECO:0007669"/>
    <property type="project" value="InterPro"/>
</dbReference>
<keyword evidence="4" id="KW-0813">Transport</keyword>
<dbReference type="PANTHER" id="PTHR23504:SF15">
    <property type="entry name" value="MAJOR FACILITATOR SUPERFAMILY (MFS) PROFILE DOMAIN-CONTAINING PROTEIN"/>
    <property type="match status" value="1"/>
</dbReference>
<dbReference type="AlphaFoldDB" id="A0A6N6RIG5"/>
<evidence type="ECO:0000256" key="6">
    <source>
        <dbReference type="ARBA" id="ARBA00022989"/>
    </source>
</evidence>
<accession>A0A6N6RIG5</accession>
<gene>
    <name evidence="10" type="ORF">F8C67_00210</name>
</gene>
<evidence type="ECO:0000256" key="5">
    <source>
        <dbReference type="ARBA" id="ARBA00022692"/>
    </source>
</evidence>
<keyword evidence="7 8" id="KW-0472">Membrane</keyword>
<evidence type="ECO:0000256" key="2">
    <source>
        <dbReference type="ARBA" id="ARBA00004141"/>
    </source>
</evidence>
<dbReference type="GO" id="GO:0016020">
    <property type="term" value="C:membrane"/>
    <property type="evidence" value="ECO:0007669"/>
    <property type="project" value="UniProtKB-SubCell"/>
</dbReference>
<dbReference type="InterPro" id="IPR005829">
    <property type="entry name" value="Sugar_transporter_CS"/>
</dbReference>
<dbReference type="Proteomes" id="UP000468650">
    <property type="component" value="Unassembled WGS sequence"/>
</dbReference>
<feature type="transmembrane region" description="Helical" evidence="8">
    <location>
        <begin position="330"/>
        <end position="353"/>
    </location>
</feature>
<dbReference type="PRINTS" id="PR01035">
    <property type="entry name" value="TCRTETA"/>
</dbReference>
<evidence type="ECO:0000313" key="11">
    <source>
        <dbReference type="Proteomes" id="UP000468650"/>
    </source>
</evidence>
<dbReference type="SUPFAM" id="SSF103473">
    <property type="entry name" value="MFS general substrate transporter"/>
    <property type="match status" value="1"/>
</dbReference>
<feature type="transmembrane region" description="Helical" evidence="8">
    <location>
        <begin position="240"/>
        <end position="259"/>
    </location>
</feature>
<dbReference type="RefSeq" id="WP_151665767.1">
    <property type="nucleotide sequence ID" value="NZ_WBVO01000001.1"/>
</dbReference>
<feature type="transmembrane region" description="Helical" evidence="8">
    <location>
        <begin position="279"/>
        <end position="299"/>
    </location>
</feature>